<protein>
    <recommendedName>
        <fullName evidence="2">Rhamnan synthesis protein F</fullName>
    </recommendedName>
</protein>
<sequence length="623" mass="74818">MNSILEEKFLVIYVYYEIKNYQKNQSNLSFFITHGLNKKNWMNLNIEYLFVLHGFCEVLIPNEKNIFILKEDNCSDWEGWANGIQYIEKKFNLKNISDKYDYIYFMNCSITGPFIEANLNSHWLLPYYKKIKEENSIVCSNIITSLPENDLGGPGLRISCYNYLLKIDEKIIDILINEKIINKHEFSKNKDKIEIYLNTVFGKKRDKIDAALTGEYGLSRILIKNKYKLSSLLYDSIDYNNILNNNLHQDRYLSFNGKNLPVKDMIFYKNIWRWENYRVCPPVEYQKCFEFIKIQSNFEIFKFSMDYKNLKCNEKGITLNNRNYNWNSKEEFYKKHGYAEEIIVFPIQKINNESVCIYHHYDSDNIIKDYVLQGLKCLIESKYDIYFCTSCEKIENVDLPFEIHYFKNYGAGTDFIFYYEIIKKNIDLFKLKYKYLLFTNDSVIFPINGIEQFQKIIQKQREKSDIWGHWNSQEIQLHFVGTLIELKIDILIDAFFNFLNLNIKDYETSKKDKMYYIFNVEVKLLEYFKNLGYKTSSILDYKKFNYIGHISPFNPDNFYKWLKDPDCFAIKWKYMCNYINLEYFKNPNLNYLLRYLHFGPNGPIGNYEKDTHLNPGTIINFYK</sequence>
<name>A0A6C0AGT4_9ZZZZ</name>
<accession>A0A6C0AGT4</accession>
<dbReference type="EMBL" id="MN740600">
    <property type="protein sequence ID" value="QHS78551.1"/>
    <property type="molecule type" value="Genomic_DNA"/>
</dbReference>
<organism evidence="1">
    <name type="scientific">viral metagenome</name>
    <dbReference type="NCBI Taxonomy" id="1070528"/>
    <lineage>
        <taxon>unclassified sequences</taxon>
        <taxon>metagenomes</taxon>
        <taxon>organismal metagenomes</taxon>
    </lineage>
</organism>
<evidence type="ECO:0008006" key="2">
    <source>
        <dbReference type="Google" id="ProtNLM"/>
    </source>
</evidence>
<evidence type="ECO:0000313" key="1">
    <source>
        <dbReference type="EMBL" id="QHS78551.1"/>
    </source>
</evidence>
<proteinExistence type="predicted"/>
<dbReference type="AlphaFoldDB" id="A0A6C0AGT4"/>
<reference evidence="1" key="1">
    <citation type="journal article" date="2020" name="Nature">
        <title>Giant virus diversity and host interactions through global metagenomics.</title>
        <authorList>
            <person name="Schulz F."/>
            <person name="Roux S."/>
            <person name="Paez-Espino D."/>
            <person name="Jungbluth S."/>
            <person name="Walsh D.A."/>
            <person name="Denef V.J."/>
            <person name="McMahon K.D."/>
            <person name="Konstantinidis K.T."/>
            <person name="Eloe-Fadrosh E.A."/>
            <person name="Kyrpides N.C."/>
            <person name="Woyke T."/>
        </authorList>
    </citation>
    <scope>NUCLEOTIDE SEQUENCE</scope>
    <source>
        <strain evidence="1">GVMAG-S-1021933-23</strain>
    </source>
</reference>